<proteinExistence type="predicted"/>
<keyword evidence="2" id="KW-1185">Reference proteome</keyword>
<gene>
    <name evidence="1" type="ORF">CALVIDRAFT_393807</name>
</gene>
<reference evidence="1 2" key="1">
    <citation type="journal article" date="2016" name="Mol. Biol. Evol.">
        <title>Comparative Genomics of Early-Diverging Mushroom-Forming Fungi Provides Insights into the Origins of Lignocellulose Decay Capabilities.</title>
        <authorList>
            <person name="Nagy L.G."/>
            <person name="Riley R."/>
            <person name="Tritt A."/>
            <person name="Adam C."/>
            <person name="Daum C."/>
            <person name="Floudas D."/>
            <person name="Sun H."/>
            <person name="Yadav J.S."/>
            <person name="Pangilinan J."/>
            <person name="Larsson K.H."/>
            <person name="Matsuura K."/>
            <person name="Barry K."/>
            <person name="Labutti K."/>
            <person name="Kuo R."/>
            <person name="Ohm R.A."/>
            <person name="Bhattacharya S.S."/>
            <person name="Shirouzu T."/>
            <person name="Yoshinaga Y."/>
            <person name="Martin F.M."/>
            <person name="Grigoriev I.V."/>
            <person name="Hibbett D.S."/>
        </authorList>
    </citation>
    <scope>NUCLEOTIDE SEQUENCE [LARGE SCALE GENOMIC DNA]</scope>
    <source>
        <strain evidence="1 2">TUFC12733</strain>
    </source>
</reference>
<dbReference type="Proteomes" id="UP000076738">
    <property type="component" value="Unassembled WGS sequence"/>
</dbReference>
<name>A0A167GDI2_CALVF</name>
<accession>A0A167GDI2</accession>
<evidence type="ECO:0000313" key="1">
    <source>
        <dbReference type="EMBL" id="KZO90440.1"/>
    </source>
</evidence>
<dbReference type="EMBL" id="KV417342">
    <property type="protein sequence ID" value="KZO90440.1"/>
    <property type="molecule type" value="Genomic_DNA"/>
</dbReference>
<evidence type="ECO:0000313" key="2">
    <source>
        <dbReference type="Proteomes" id="UP000076738"/>
    </source>
</evidence>
<sequence length="93" mass="9773">MLIVECGCAVKAYAPTPVEILPHAPPVRLRSTGNNDALSPISTSSNLSPPWPVAWDGNAYNMAGPLLSTSPFHPQLSSLGNQKALKNHNGATL</sequence>
<protein>
    <submittedName>
        <fullName evidence="1">Uncharacterized protein</fullName>
    </submittedName>
</protein>
<dbReference type="AlphaFoldDB" id="A0A167GDI2"/>
<organism evidence="1 2">
    <name type="scientific">Calocera viscosa (strain TUFC12733)</name>
    <dbReference type="NCBI Taxonomy" id="1330018"/>
    <lineage>
        <taxon>Eukaryota</taxon>
        <taxon>Fungi</taxon>
        <taxon>Dikarya</taxon>
        <taxon>Basidiomycota</taxon>
        <taxon>Agaricomycotina</taxon>
        <taxon>Dacrymycetes</taxon>
        <taxon>Dacrymycetales</taxon>
        <taxon>Dacrymycetaceae</taxon>
        <taxon>Calocera</taxon>
    </lineage>
</organism>